<evidence type="ECO:0000256" key="4">
    <source>
        <dbReference type="ARBA" id="ARBA00023136"/>
    </source>
</evidence>
<evidence type="ECO:0000256" key="1">
    <source>
        <dbReference type="ARBA" id="ARBA00004167"/>
    </source>
</evidence>
<evidence type="ECO:0000256" key="3">
    <source>
        <dbReference type="ARBA" id="ARBA00022989"/>
    </source>
</evidence>
<dbReference type="InterPro" id="IPR045232">
    <property type="entry name" value="FAM234"/>
</dbReference>
<evidence type="ECO:0000259" key="6">
    <source>
        <dbReference type="Pfam" id="PF00754"/>
    </source>
</evidence>
<dbReference type="InterPro" id="IPR000421">
    <property type="entry name" value="FA58C"/>
</dbReference>
<dbReference type="EMBL" id="JBHSOW010000119">
    <property type="protein sequence ID" value="MFC5653246.1"/>
    <property type="molecule type" value="Genomic_DNA"/>
</dbReference>
<comment type="caution">
    <text evidence="7">The sequence shown here is derived from an EMBL/GenBank/DDBJ whole genome shotgun (WGS) entry which is preliminary data.</text>
</comment>
<comment type="subcellular location">
    <subcellularLocation>
        <location evidence="1">Membrane</location>
        <topology evidence="1">Single-pass membrane protein</topology>
    </subcellularLocation>
</comment>
<gene>
    <name evidence="7" type="ORF">ACFPYJ_29855</name>
</gene>
<dbReference type="PANTHER" id="PTHR21419:SF30">
    <property type="entry name" value="IG-LIKE DOMAIN-CONTAINING PROTEIN"/>
    <property type="match status" value="1"/>
</dbReference>
<evidence type="ECO:0000313" key="8">
    <source>
        <dbReference type="Proteomes" id="UP001596047"/>
    </source>
</evidence>
<evidence type="ECO:0000256" key="2">
    <source>
        <dbReference type="ARBA" id="ARBA00022692"/>
    </source>
</evidence>
<dbReference type="SUPFAM" id="SSF49785">
    <property type="entry name" value="Galactose-binding domain-like"/>
    <property type="match status" value="3"/>
</dbReference>
<keyword evidence="4" id="KW-0472">Membrane</keyword>
<organism evidence="7 8">
    <name type="scientific">Paenibacillus solisilvae</name>
    <dbReference type="NCBI Taxonomy" id="2486751"/>
    <lineage>
        <taxon>Bacteria</taxon>
        <taxon>Bacillati</taxon>
        <taxon>Bacillota</taxon>
        <taxon>Bacilli</taxon>
        <taxon>Bacillales</taxon>
        <taxon>Paenibacillaceae</taxon>
        <taxon>Paenibacillus</taxon>
    </lineage>
</organism>
<reference evidence="8" key="1">
    <citation type="journal article" date="2019" name="Int. J. Syst. Evol. Microbiol.">
        <title>The Global Catalogue of Microorganisms (GCM) 10K type strain sequencing project: providing services to taxonomists for standard genome sequencing and annotation.</title>
        <authorList>
            <consortium name="The Broad Institute Genomics Platform"/>
            <consortium name="The Broad Institute Genome Sequencing Center for Infectious Disease"/>
            <person name="Wu L."/>
            <person name="Ma J."/>
        </authorList>
    </citation>
    <scope>NUCLEOTIDE SEQUENCE [LARGE SCALE GENOMIC DNA]</scope>
    <source>
        <strain evidence="8">CGMCC 1.3240</strain>
    </source>
</reference>
<keyword evidence="5" id="KW-0732">Signal</keyword>
<name>A0ABW0W977_9BACL</name>
<dbReference type="InterPro" id="IPR028994">
    <property type="entry name" value="Integrin_alpha_N"/>
</dbReference>
<protein>
    <submittedName>
        <fullName evidence="7">Discoidin domain-containing protein</fullName>
    </submittedName>
</protein>
<keyword evidence="8" id="KW-1185">Reference proteome</keyword>
<feature type="chain" id="PRO_5047146856" evidence="5">
    <location>
        <begin position="31"/>
        <end position="1731"/>
    </location>
</feature>
<feature type="domain" description="F5/8 type C" evidence="6">
    <location>
        <begin position="572"/>
        <end position="679"/>
    </location>
</feature>
<dbReference type="Pfam" id="PF00754">
    <property type="entry name" value="F5_F8_type_C"/>
    <property type="match status" value="2"/>
</dbReference>
<accession>A0ABW0W977</accession>
<keyword evidence="2" id="KW-0812">Transmembrane</keyword>
<evidence type="ECO:0000313" key="7">
    <source>
        <dbReference type="EMBL" id="MFC5653246.1"/>
    </source>
</evidence>
<keyword evidence="3" id="KW-1133">Transmembrane helix</keyword>
<feature type="signal peptide" evidence="5">
    <location>
        <begin position="1"/>
        <end position="30"/>
    </location>
</feature>
<proteinExistence type="predicted"/>
<evidence type="ECO:0000256" key="5">
    <source>
        <dbReference type="SAM" id="SignalP"/>
    </source>
</evidence>
<dbReference type="Gene3D" id="2.60.120.260">
    <property type="entry name" value="Galactose-binding domain-like"/>
    <property type="match status" value="3"/>
</dbReference>
<dbReference type="Proteomes" id="UP001596047">
    <property type="component" value="Unassembled WGS sequence"/>
</dbReference>
<feature type="domain" description="F5/8 type C" evidence="6">
    <location>
        <begin position="431"/>
        <end position="541"/>
    </location>
</feature>
<dbReference type="InterPro" id="IPR008979">
    <property type="entry name" value="Galactose-bd-like_sf"/>
</dbReference>
<dbReference type="SUPFAM" id="SSF69318">
    <property type="entry name" value="Integrin alpha N-terminal domain"/>
    <property type="match status" value="4"/>
</dbReference>
<sequence length="1731" mass="185712">MFKKSMFFILSAFLLLSSFGFTTNFSSAQAVDAKGQWKSWRNDTGNSGYQPDPGKLDTASEVDKVFIKGAVDKAPVFADVNNDGINEIVMVDAGRVAAVDMDGHDVWMSDVILAKSVYTVDDLNSDGSLDVLVFGDKKMVVLSAASGALLYTAALDEQLNEPRFKLGDFDKDGNKEAAVWNYKKPFIYIYKFSTAADGSFFGELVNKIVDTRSENEGNIAAFYPGIAFGNMDGDNYDELAIIRHAGIDLYDGKMIGTKKESAAILHDPLTFTTVTAESEYPGGGYPATNLIDGNLASYYISEPKSGAGITTGTGWVELSFASPKNVSKVSAYSLQGCGFNVQTWDPLEGWVTRASFSSSDSHYSQDGEFRTDIDFGSYVLTDKIRINVTSSTYGNGTDSYQVQFTEVKAYGEDILSAITPTKVARDQIKSISADSNNPGYTPEMLINDNTSDYWISEQKAEAAPGNKGEAVIQIDLTKKKTLQGVKFYNLIVPYVNVETWNNQKEQWEAQRTVDGESSAAINVLTFAKPVETNKIRISIKKSSFGNGNDLFHVQLSEIELFELTTSITVDSVTAESEYPGGGYPASNLIDGDTSSYFISAPKDEPTGSAWIDFNLPAGTVIGSIVVHALSAPNVEVQVMQNGEWQTRTSMDLTQGPSPATIDLSSQPIVTDKLRLYISGSNFGAPGAHQVQLTEVQLFKPAGKVDEGITPEYKVDWMPPGAESGRNYGYFTLTNIDNDPYDEAIIVADGVSYHIGVVDNNANGLSLIWDRYFGYAGQPSKVDGLLRVMKVVNDPVVDVNNDGKPEIVYGMFESVTESSSGNWTIHVIDASNPDSPGNITLPGYYLWGIEDVNGDSKYELLVTKENEGRPSGQSPIEVLALNSSGAYESILQLADSSFVLASKPAENHISAASGSGLNRPMVYDFNGDGKNDLLVYSGGKYKALSFNGTAYEEAAVYDSSHGAPVAYTKDNNGDAVLLMDNGTGVMTALRKDGSVMWERASGGPLDVVPVVADIDQDGINEMIVPTGSEIVAYKMGQNGASFMWRAAGIGKSTPSASKSLVIADMNGDQKQEIIVAGSSGGKPEIKVIDDSGHVAWSYVFTKDVHGKDLGFTAGAILDWLAADFNGDGVKDIYVALQNTYPTGRSAIIDGVSKQLIYVTEPTVSVTYANHPEYHYERAMVPSPGNAAAYDADGDGAEEIYFIALETYVKLDYDQASKNTRLDYYIAQDVAQNSIIYYATPIITDVDKDAVSAGPEHIISGGFNSFSVFSNELPVAGQPLVHPNKLWHIVMPVTEYNDDDTPKNFGDSDIMRRNQGVADVDGDGIKEIALQYSTDDDRGDDKYRGILYCYDATNGNVKWTYDLKAEFGGKNVITRDIVSADIDSDGLSEFILTTNTGWVMAVNGGSDSELAANNQSRIQWKVNLGASLGNPVIADADNDGFADVLVPAEDGYIHVIGKQVVRSIDSVSANLTSQQPNTMQLVVVTVDTKGMANNTPVSVELVTNEGVSLAPAVSAAGVINSNHAAIPFIVPSSITAGNYFFKVSAQSITNSSTGYSISASAPVTTKAVSFFNGVATTYSLADLIANGTIATDGILFIPSSFSYQLKNAKVDYSAAQGIYIGADIRTKASNADIILRSSKGPVVVDNAAFTATTGSNNITMLAGTYISAKGTHFTTKNSGDTSLTANETIDLSNAEINTGDIHLSARDGASSILTTNANFHGDTPSITATTIQP</sequence>
<dbReference type="PANTHER" id="PTHR21419">
    <property type="match status" value="1"/>
</dbReference>
<dbReference type="RefSeq" id="WP_379191902.1">
    <property type="nucleotide sequence ID" value="NZ_JBHSOW010000119.1"/>
</dbReference>